<dbReference type="STRING" id="86259.A0A4Z1NQ83"/>
<dbReference type="AlphaFoldDB" id="A0A4Z1NQ83"/>
<organism evidence="3 4">
    <name type="scientific">Venturia nashicola</name>
    <dbReference type="NCBI Taxonomy" id="86259"/>
    <lineage>
        <taxon>Eukaryota</taxon>
        <taxon>Fungi</taxon>
        <taxon>Dikarya</taxon>
        <taxon>Ascomycota</taxon>
        <taxon>Pezizomycotina</taxon>
        <taxon>Dothideomycetes</taxon>
        <taxon>Pleosporomycetidae</taxon>
        <taxon>Venturiales</taxon>
        <taxon>Venturiaceae</taxon>
        <taxon>Venturia</taxon>
    </lineage>
</organism>
<feature type="compositionally biased region" description="Low complexity" evidence="1">
    <location>
        <begin position="281"/>
        <end position="294"/>
    </location>
</feature>
<keyword evidence="4" id="KW-1185">Reference proteome</keyword>
<accession>A0A4Z1NQ83</accession>
<dbReference type="InterPro" id="IPR052895">
    <property type="entry name" value="HetReg/Transcr_Mod"/>
</dbReference>
<feature type="region of interest" description="Disordered" evidence="1">
    <location>
        <begin position="141"/>
        <end position="164"/>
    </location>
</feature>
<dbReference type="PANTHER" id="PTHR24148:SF64">
    <property type="entry name" value="HETEROKARYON INCOMPATIBILITY DOMAIN-CONTAINING PROTEIN"/>
    <property type="match status" value="1"/>
</dbReference>
<name>A0A4Z1NQ83_9PEZI</name>
<feature type="compositionally biased region" description="Polar residues" evidence="1">
    <location>
        <begin position="259"/>
        <end position="269"/>
    </location>
</feature>
<dbReference type="PANTHER" id="PTHR24148">
    <property type="entry name" value="ANKYRIN REPEAT DOMAIN-CONTAINING PROTEIN 39 HOMOLOG-RELATED"/>
    <property type="match status" value="1"/>
</dbReference>
<evidence type="ECO:0000313" key="3">
    <source>
        <dbReference type="EMBL" id="TID16841.1"/>
    </source>
</evidence>
<feature type="region of interest" description="Disordered" evidence="1">
    <location>
        <begin position="251"/>
        <end position="333"/>
    </location>
</feature>
<dbReference type="EMBL" id="SNSC02000017">
    <property type="protein sequence ID" value="TID16841.1"/>
    <property type="molecule type" value="Genomic_DNA"/>
</dbReference>
<feature type="compositionally biased region" description="Polar residues" evidence="1">
    <location>
        <begin position="406"/>
        <end position="417"/>
    </location>
</feature>
<feature type="compositionally biased region" description="Polar residues" evidence="1">
    <location>
        <begin position="447"/>
        <end position="456"/>
    </location>
</feature>
<evidence type="ECO:0000256" key="1">
    <source>
        <dbReference type="SAM" id="MobiDB-lite"/>
    </source>
</evidence>
<comment type="caution">
    <text evidence="3">The sequence shown here is derived from an EMBL/GenBank/DDBJ whole genome shotgun (WGS) entry which is preliminary data.</text>
</comment>
<evidence type="ECO:0000259" key="2">
    <source>
        <dbReference type="Pfam" id="PF06985"/>
    </source>
</evidence>
<proteinExistence type="predicted"/>
<sequence length="775" mass="85603">MPYEILVHISAPTTKERDDLYRDEALAYRNFKPSGKLFLDERDGELASHIYRHPRHHALWEDKLQETQRNPPRTFGPDSFNMTEPNSSNQVSRQFGTQVILDTQQAIGVLDSQISSITNSFYDGTTLSLTECRPVKRPRTAEPILEPFSSERGGLPAPDSPSSFQSPYALNTSFSVFDPISSMLPESYGLSKSGDSNPVQRAAGVTTGVGFSPFPATPQGLGYEFGRACYTPEDNDAAALLLGLRTGGTPAESDISPIFPSSQNDSPTAGKSKAPFRDRLSVSALQGSSLSQQQTPNDVSRPLVPNSVDFSDGEIPSPNFHHAPTSSPCHRLPSEETRSMLKSADGRRATEMSHLLPSSCHSLGKDARDNRFSRTQLAKSTNRLYALGNYERLDTHEIEGHDIADEQTSSRRSSISVGQIGKNGDKASWTEIDRTSMRSPVDEDDLPSQTNGSQMSVCGDIIPETQKRQITQIPQPDKIALSPRLSKKPREDMTKEFNGKAEKLLNGSLSTPTSKIAIVPLPTTSPGRTLDKRAEQLFQEINHLPLEVFSPKAPVGLDGSVTFVTPIIASFFAKAELRKRWTRNATVSRPISRFEIGHWAIETKSWPPRLQLSFWKVLTNQIGLRQAGISTWCKRIPEPDQLGTVKPLDEHSEDIRILTLHPASLSNEILISIHHGSFKADQSPEYEAISYAWGSLKKTALISIMDGDTKVLSVTQSLDIALQHLCRKNKARKLWIDAICIDQSNLEERGLQVQRMGKIYKRAKSGGLVGARSGR</sequence>
<gene>
    <name evidence="3" type="ORF">E6O75_ATG09607</name>
</gene>
<feature type="domain" description="Heterokaryon incompatibility" evidence="2">
    <location>
        <begin position="686"/>
        <end position="764"/>
    </location>
</feature>
<reference evidence="3 4" key="1">
    <citation type="submission" date="2019-04" db="EMBL/GenBank/DDBJ databases">
        <title>High contiguity whole genome sequence and gene annotation resource for two Venturia nashicola isolates.</title>
        <authorList>
            <person name="Prokchorchik M."/>
            <person name="Won K."/>
            <person name="Lee Y."/>
            <person name="Choi E.D."/>
            <person name="Segonzac C."/>
            <person name="Sohn K.H."/>
        </authorList>
    </citation>
    <scope>NUCLEOTIDE SEQUENCE [LARGE SCALE GENOMIC DNA]</scope>
    <source>
        <strain evidence="3 4">PRI2</strain>
    </source>
</reference>
<dbReference type="Proteomes" id="UP000298493">
    <property type="component" value="Unassembled WGS sequence"/>
</dbReference>
<feature type="region of interest" description="Disordered" evidence="1">
    <location>
        <begin position="401"/>
        <end position="456"/>
    </location>
</feature>
<dbReference type="InterPro" id="IPR010730">
    <property type="entry name" value="HET"/>
</dbReference>
<evidence type="ECO:0000313" key="4">
    <source>
        <dbReference type="Proteomes" id="UP000298493"/>
    </source>
</evidence>
<protein>
    <submittedName>
        <fullName evidence="3">HET-domain-containing protein</fullName>
    </submittedName>
</protein>
<dbReference type="Pfam" id="PF06985">
    <property type="entry name" value="HET"/>
    <property type="match status" value="1"/>
</dbReference>
<dbReference type="OrthoDB" id="2157530at2759"/>